<protein>
    <submittedName>
        <fullName evidence="2">Uncharacterized protein</fullName>
    </submittedName>
</protein>
<organism evidence="2 3">
    <name type="scientific">Dryococelus australis</name>
    <dbReference type="NCBI Taxonomy" id="614101"/>
    <lineage>
        <taxon>Eukaryota</taxon>
        <taxon>Metazoa</taxon>
        <taxon>Ecdysozoa</taxon>
        <taxon>Arthropoda</taxon>
        <taxon>Hexapoda</taxon>
        <taxon>Insecta</taxon>
        <taxon>Pterygota</taxon>
        <taxon>Neoptera</taxon>
        <taxon>Polyneoptera</taxon>
        <taxon>Phasmatodea</taxon>
        <taxon>Verophasmatodea</taxon>
        <taxon>Anareolatae</taxon>
        <taxon>Phasmatidae</taxon>
        <taxon>Eurycanthinae</taxon>
        <taxon>Dryococelus</taxon>
    </lineage>
</organism>
<evidence type="ECO:0000256" key="1">
    <source>
        <dbReference type="SAM" id="MobiDB-lite"/>
    </source>
</evidence>
<evidence type="ECO:0000313" key="2">
    <source>
        <dbReference type="EMBL" id="KAJ8881038.1"/>
    </source>
</evidence>
<sequence>MPWEVPNDILLDEWKLLQLEHDEEGSHNKCVDLYWLQFMEMQDFNSSPKYPTVTKTVKAARSMSHGNADAEKSFPSSCRPARSTMSERTLNSLMTVKSNLLTYDKPHLIPISKELLDMGRLA</sequence>
<keyword evidence="3" id="KW-1185">Reference proteome</keyword>
<proteinExistence type="predicted"/>
<accession>A0ABQ9H9Q4</accession>
<reference evidence="2 3" key="1">
    <citation type="submission" date="2023-02" db="EMBL/GenBank/DDBJ databases">
        <title>LHISI_Scaffold_Assembly.</title>
        <authorList>
            <person name="Stuart O.P."/>
            <person name="Cleave R."/>
            <person name="Magrath M.J.L."/>
            <person name="Mikheyev A.S."/>
        </authorList>
    </citation>
    <scope>NUCLEOTIDE SEQUENCE [LARGE SCALE GENOMIC DNA]</scope>
    <source>
        <strain evidence="2">Daus_M_001</strain>
        <tissue evidence="2">Leg muscle</tissue>
    </source>
</reference>
<comment type="caution">
    <text evidence="2">The sequence shown here is derived from an EMBL/GenBank/DDBJ whole genome shotgun (WGS) entry which is preliminary data.</text>
</comment>
<feature type="region of interest" description="Disordered" evidence="1">
    <location>
        <begin position="64"/>
        <end position="85"/>
    </location>
</feature>
<dbReference type="Proteomes" id="UP001159363">
    <property type="component" value="Chromosome 5"/>
</dbReference>
<gene>
    <name evidence="2" type="ORF">PR048_017511</name>
</gene>
<dbReference type="EMBL" id="JARBHB010000006">
    <property type="protein sequence ID" value="KAJ8881038.1"/>
    <property type="molecule type" value="Genomic_DNA"/>
</dbReference>
<name>A0ABQ9H9Q4_9NEOP</name>
<evidence type="ECO:0000313" key="3">
    <source>
        <dbReference type="Proteomes" id="UP001159363"/>
    </source>
</evidence>